<name>A0A1M6RB21_XYLRU</name>
<protein>
    <submittedName>
        <fullName evidence="2">Glycosyltransferase involved in cell wall bisynthesis</fullName>
    </submittedName>
</protein>
<organism evidence="2 3">
    <name type="scientific">Xylanibacter ruminicola</name>
    <name type="common">Prevotella ruminicola</name>
    <dbReference type="NCBI Taxonomy" id="839"/>
    <lineage>
        <taxon>Bacteria</taxon>
        <taxon>Pseudomonadati</taxon>
        <taxon>Bacteroidota</taxon>
        <taxon>Bacteroidia</taxon>
        <taxon>Bacteroidales</taxon>
        <taxon>Prevotellaceae</taxon>
        <taxon>Xylanibacter</taxon>
    </lineage>
</organism>
<dbReference type="Gene3D" id="3.40.50.2000">
    <property type="entry name" value="Glycogen Phosphorylase B"/>
    <property type="match status" value="2"/>
</dbReference>
<accession>A0A1M6RB21</accession>
<evidence type="ECO:0000259" key="1">
    <source>
        <dbReference type="Pfam" id="PF00534"/>
    </source>
</evidence>
<dbReference type="Pfam" id="PF00534">
    <property type="entry name" value="Glycos_transf_1"/>
    <property type="match status" value="1"/>
</dbReference>
<proteinExistence type="predicted"/>
<dbReference type="AlphaFoldDB" id="A0A1M6RB21"/>
<sequence>MEFYRHIDRSKVQFDFICDSDSNGIPYEEIASLGGRVFLVPPYKNLIPHLRTTYKVFKENKYPIIHAFDNTLNFFPMLVARLAGVKVRISESISKGDKNEKKTKVKLILRLFSHYFVTDYMANSIDCGKWQFGSKTYQQGRINIFKTVINANDNVFNPVLRNTTRSAFGWDDKVVYGFIGRYVEQKNPLFLIDIFNEISKKQSNAILVMIGFGELEQEMMDRIKGYGIADRVENLGRRDDIKQFYNAFDAFLLPSLYEGMPVVGVEAQCCGLPIFFSKNITTETTASNLAHYLGLNDSPEKWADAIIPVVESNMPVRRSYSDEIISAGFDSASEAFRLQSFYLQKVK</sequence>
<evidence type="ECO:0000313" key="2">
    <source>
        <dbReference type="EMBL" id="SHK29664.1"/>
    </source>
</evidence>
<dbReference type="SUPFAM" id="SSF53756">
    <property type="entry name" value="UDP-Glycosyltransferase/glycogen phosphorylase"/>
    <property type="match status" value="1"/>
</dbReference>
<dbReference type="Proteomes" id="UP000184130">
    <property type="component" value="Unassembled WGS sequence"/>
</dbReference>
<reference evidence="2 3" key="1">
    <citation type="submission" date="2016-11" db="EMBL/GenBank/DDBJ databases">
        <authorList>
            <person name="Jaros S."/>
            <person name="Januszkiewicz K."/>
            <person name="Wedrychowicz H."/>
        </authorList>
    </citation>
    <scope>NUCLEOTIDE SEQUENCE [LARGE SCALE GENOMIC DNA]</scope>
    <source>
        <strain evidence="2 3">KHT3</strain>
    </source>
</reference>
<dbReference type="PANTHER" id="PTHR12526:SF637">
    <property type="entry name" value="GLYCOSYLTRANSFERASE EPSF-RELATED"/>
    <property type="match status" value="1"/>
</dbReference>
<dbReference type="EMBL" id="FRBD01000001">
    <property type="protein sequence ID" value="SHK29664.1"/>
    <property type="molecule type" value="Genomic_DNA"/>
</dbReference>
<gene>
    <name evidence="2" type="ORF">SAMN05216463_101172</name>
</gene>
<dbReference type="GO" id="GO:0016757">
    <property type="term" value="F:glycosyltransferase activity"/>
    <property type="evidence" value="ECO:0007669"/>
    <property type="project" value="InterPro"/>
</dbReference>
<dbReference type="PANTHER" id="PTHR12526">
    <property type="entry name" value="GLYCOSYLTRANSFERASE"/>
    <property type="match status" value="1"/>
</dbReference>
<evidence type="ECO:0000313" key="3">
    <source>
        <dbReference type="Proteomes" id="UP000184130"/>
    </source>
</evidence>
<dbReference type="InterPro" id="IPR001296">
    <property type="entry name" value="Glyco_trans_1"/>
</dbReference>
<feature type="domain" description="Glycosyl transferase family 1" evidence="1">
    <location>
        <begin position="166"/>
        <end position="318"/>
    </location>
</feature>
<keyword evidence="2" id="KW-0808">Transferase</keyword>